<protein>
    <recommendedName>
        <fullName evidence="3">Leucine-rich repeat domain-containing protein</fullName>
    </recommendedName>
</protein>
<dbReference type="RefSeq" id="WP_018596409.1">
    <property type="nucleotide sequence ID" value="NZ_CABLBP010000004.1"/>
</dbReference>
<accession>A0A7G5MTA9</accession>
<dbReference type="AlphaFoldDB" id="A0A7G5MTA9"/>
<dbReference type="Gene3D" id="3.80.10.10">
    <property type="entry name" value="Ribonuclease Inhibitor"/>
    <property type="match status" value="1"/>
</dbReference>
<dbReference type="EMBL" id="CP039126">
    <property type="protein sequence ID" value="QMW77852.1"/>
    <property type="molecule type" value="Genomic_DNA"/>
</dbReference>
<organism evidence="1 2">
    <name type="scientific">Blautia producta</name>
    <dbReference type="NCBI Taxonomy" id="33035"/>
    <lineage>
        <taxon>Bacteria</taxon>
        <taxon>Bacillati</taxon>
        <taxon>Bacillota</taxon>
        <taxon>Clostridia</taxon>
        <taxon>Lachnospirales</taxon>
        <taxon>Lachnospiraceae</taxon>
        <taxon>Blautia</taxon>
    </lineage>
</organism>
<dbReference type="Pfam" id="PF13306">
    <property type="entry name" value="LRR_5"/>
    <property type="match status" value="1"/>
</dbReference>
<proteinExistence type="predicted"/>
<dbReference type="InterPro" id="IPR026906">
    <property type="entry name" value="LRR_5"/>
</dbReference>
<dbReference type="InterPro" id="IPR032675">
    <property type="entry name" value="LRR_dom_sf"/>
</dbReference>
<reference evidence="1 2" key="1">
    <citation type="submission" date="2019-04" db="EMBL/GenBank/DDBJ databases">
        <authorList>
            <person name="Schori C."/>
            <person name="Ahrens C."/>
        </authorList>
    </citation>
    <scope>NUCLEOTIDE SEQUENCE [LARGE SCALE GENOMIC DNA]</scope>
    <source>
        <strain evidence="1 2">DSM 2950</strain>
    </source>
</reference>
<dbReference type="Proteomes" id="UP000515789">
    <property type="component" value="Chromosome"/>
</dbReference>
<evidence type="ECO:0000313" key="2">
    <source>
        <dbReference type="Proteomes" id="UP000515789"/>
    </source>
</evidence>
<dbReference type="GeneID" id="75055927"/>
<name>A0A7G5MTA9_9FIRM</name>
<evidence type="ECO:0000313" key="1">
    <source>
        <dbReference type="EMBL" id="QMW77852.1"/>
    </source>
</evidence>
<evidence type="ECO:0008006" key="3">
    <source>
        <dbReference type="Google" id="ProtNLM"/>
    </source>
</evidence>
<gene>
    <name evidence="1" type="ORF">E5259_09725</name>
</gene>
<sequence>MKDKYVVNEGKRDAEASFLPAYYYSPWKEGRTKEEQETLLHAEEMEIADGVEEIGNYTFYGCGNLRTLSFTDSLKRIGGGSFTGCSALRKLYVRMGEGAKSCLADVVAETFHEVFVTITFRETEHCAKLVFPEYYEEGVENTSARILETHFHGSGYRYRQCFTEKHVDYHRYDNLFEVAKVYEKPEILIPMAMGRLMHPWELGEAAKKEYAAYVEEHLAKTGDYFLGRKDWHSALCYLAEQVVQSAEEMELLLSLASRRGQTEAVSVLMEMKRKRFGRAVKSFEF</sequence>